<dbReference type="EMBL" id="PEDL01000001">
    <property type="protein sequence ID" value="PHV72291.1"/>
    <property type="molecule type" value="Genomic_DNA"/>
</dbReference>
<evidence type="ECO:0000313" key="2">
    <source>
        <dbReference type="Proteomes" id="UP000224460"/>
    </source>
</evidence>
<comment type="caution">
    <text evidence="1">The sequence shown here is derived from an EMBL/GenBank/DDBJ whole genome shotgun (WGS) entry which is preliminary data.</text>
</comment>
<organism evidence="1 2">
    <name type="scientific">Sporanaerobium hydrogeniformans</name>
    <dbReference type="NCBI Taxonomy" id="3072179"/>
    <lineage>
        <taxon>Bacteria</taxon>
        <taxon>Bacillati</taxon>
        <taxon>Bacillota</taxon>
        <taxon>Clostridia</taxon>
        <taxon>Lachnospirales</taxon>
        <taxon>Lachnospiraceae</taxon>
        <taxon>Sporanaerobium</taxon>
    </lineage>
</organism>
<name>A0AC61DI80_9FIRM</name>
<evidence type="ECO:0000313" key="1">
    <source>
        <dbReference type="EMBL" id="PHV72291.1"/>
    </source>
</evidence>
<sequence>MKKRQAFIALLLGLSLVGCEPKNQPTINNPVDIQTPSPSLVEEIRLPDNEAFRRIDTQSLELGVIVNNPDTETLKNVSQLEYYKDEINDETLLLVPKYKDSKVEILGLEYENESLVMKEPVYVVKATPEGYGLLIETNRPEGIPRLLIRVSYNEKTSDYIISSHLKEGEPSLEYLKAVDSKEKEGELIEATKDSGLFKGLNLINEAMYDMDKDGKVEEKLLLYSEAQQDQQGNYMLDDGQNWLLVAQIGEEFYPLFGPGYIQLGTLKYTAYEDYTKETFGVLINRTEGAGIKLYECVYDKTAKAFKRSLVYQTTGNIGIVEEWNQ</sequence>
<reference evidence="1" key="1">
    <citation type="submission" date="2017-10" db="EMBL/GenBank/DDBJ databases">
        <title>Genome sequence of cellulolytic Lachnospiraceae bacterium XHS1971 isolated from hotspring sediment.</title>
        <authorList>
            <person name="Vasudevan G."/>
            <person name="Joshi A.J."/>
            <person name="Hivarkar S."/>
            <person name="Lanjekar V.B."/>
            <person name="Dhakephalkar P.K."/>
            <person name="Dagar S."/>
        </authorList>
    </citation>
    <scope>NUCLEOTIDE SEQUENCE</scope>
    <source>
        <strain evidence="1">XHS1971</strain>
    </source>
</reference>
<proteinExistence type="predicted"/>
<protein>
    <submittedName>
        <fullName evidence="1">Uncharacterized protein</fullName>
    </submittedName>
</protein>
<gene>
    <name evidence="1" type="ORF">CS063_02105</name>
</gene>
<accession>A0AC61DI80</accession>
<keyword evidence="2" id="KW-1185">Reference proteome</keyword>
<dbReference type="Proteomes" id="UP000224460">
    <property type="component" value="Unassembled WGS sequence"/>
</dbReference>